<dbReference type="EMBL" id="CP020563">
    <property type="protein sequence ID" value="ARF76941.1"/>
    <property type="molecule type" value="Genomic_DNA"/>
</dbReference>
<evidence type="ECO:0000313" key="3">
    <source>
        <dbReference type="Proteomes" id="UP000192251"/>
    </source>
</evidence>
<evidence type="ECO:0000313" key="2">
    <source>
        <dbReference type="EMBL" id="ARF76941.1"/>
    </source>
</evidence>
<proteinExistence type="predicted"/>
<organism evidence="2 3">
    <name type="scientific">Kitasatospora albolonga</name>
    <dbReference type="NCBI Taxonomy" id="68173"/>
    <lineage>
        <taxon>Bacteria</taxon>
        <taxon>Bacillati</taxon>
        <taxon>Actinomycetota</taxon>
        <taxon>Actinomycetes</taxon>
        <taxon>Kitasatosporales</taxon>
        <taxon>Streptomycetaceae</taxon>
        <taxon>Kitasatospora</taxon>
    </lineage>
</organism>
<name>A0ABC8C3H7_9ACTN</name>
<accession>A0ABC8C3H7</accession>
<keyword evidence="1" id="KW-0812">Transmembrane</keyword>
<sequence>MSEWAIALITAGAAIVGGAVTGWYSRSAGIRQAEAARLAGERQAEAALETVRMTLRDQAAVRVLDLRRQTYVRFLHTAERAVTAARTGVGGEEEAVALPSALAEVALEGPPEVYAAARWIADGLRRNARPDDLEDAKEAFIAAAQRCLRPGPGPE</sequence>
<reference evidence="2 3" key="1">
    <citation type="submission" date="2017-04" db="EMBL/GenBank/DDBJ databases">
        <title>The complete genome sequence of Streptomyces albolongus YIM 101047, the producer of novel bafilomycins and novel odoriferous sesquiterpenoids.</title>
        <authorList>
            <person name="Yin M."/>
            <person name="Jiang Y."/>
        </authorList>
    </citation>
    <scope>NUCLEOTIDE SEQUENCE [LARGE SCALE GENOMIC DNA]</scope>
    <source>
        <strain evidence="2 3">YIM 101047</strain>
    </source>
</reference>
<evidence type="ECO:0000256" key="1">
    <source>
        <dbReference type="SAM" id="Phobius"/>
    </source>
</evidence>
<dbReference type="Proteomes" id="UP000192251">
    <property type="component" value="Chromosome"/>
</dbReference>
<feature type="transmembrane region" description="Helical" evidence="1">
    <location>
        <begin position="6"/>
        <end position="24"/>
    </location>
</feature>
<dbReference type="RefSeq" id="WP_084753217.1">
    <property type="nucleotide sequence ID" value="NZ_CP020563.1"/>
</dbReference>
<keyword evidence="3" id="KW-1185">Reference proteome</keyword>
<keyword evidence="1" id="KW-0472">Membrane</keyword>
<protein>
    <submittedName>
        <fullName evidence="2">Uncharacterized protein</fullName>
    </submittedName>
</protein>
<dbReference type="AlphaFoldDB" id="A0ABC8C3H7"/>
<dbReference type="KEGG" id="kab:B7C62_01980"/>
<keyword evidence="1" id="KW-1133">Transmembrane helix</keyword>
<gene>
    <name evidence="2" type="ORF">B7C62_01980</name>
</gene>